<dbReference type="Proteomes" id="UP000321224">
    <property type="component" value="Unassembled WGS sequence"/>
</dbReference>
<dbReference type="InterPro" id="IPR014755">
    <property type="entry name" value="Cu-Rt/internalin_Ig-like"/>
</dbReference>
<dbReference type="EMBL" id="BJVY01000007">
    <property type="protein sequence ID" value="GEL70061.1"/>
    <property type="molecule type" value="Genomic_DNA"/>
</dbReference>
<dbReference type="AlphaFoldDB" id="A0A511H951"/>
<organism evidence="3 4">
    <name type="scientific">Myxococcus virescens</name>
    <dbReference type="NCBI Taxonomy" id="83456"/>
    <lineage>
        <taxon>Bacteria</taxon>
        <taxon>Pseudomonadati</taxon>
        <taxon>Myxococcota</taxon>
        <taxon>Myxococcia</taxon>
        <taxon>Myxococcales</taxon>
        <taxon>Cystobacterineae</taxon>
        <taxon>Myxococcaceae</taxon>
        <taxon>Myxococcus</taxon>
    </lineage>
</organism>
<evidence type="ECO:0000313" key="4">
    <source>
        <dbReference type="Proteomes" id="UP000321224"/>
    </source>
</evidence>
<gene>
    <name evidence="3" type="ORF">MVI01_18450</name>
</gene>
<dbReference type="InterPro" id="IPR032812">
    <property type="entry name" value="SbsA_Ig"/>
</dbReference>
<feature type="domain" description="SbsA Ig-like" evidence="2">
    <location>
        <begin position="188"/>
        <end position="293"/>
    </location>
</feature>
<evidence type="ECO:0000313" key="3">
    <source>
        <dbReference type="EMBL" id="GEL70061.1"/>
    </source>
</evidence>
<evidence type="ECO:0000259" key="2">
    <source>
        <dbReference type="Pfam" id="PF13205"/>
    </source>
</evidence>
<comment type="caution">
    <text evidence="3">The sequence shown here is derived from an EMBL/GenBank/DDBJ whole genome shotgun (WGS) entry which is preliminary data.</text>
</comment>
<keyword evidence="1" id="KW-0732">Signal</keyword>
<dbReference type="Pfam" id="PF13205">
    <property type="entry name" value="Big_5"/>
    <property type="match status" value="1"/>
</dbReference>
<proteinExistence type="predicted"/>
<evidence type="ECO:0000256" key="1">
    <source>
        <dbReference type="ARBA" id="ARBA00022729"/>
    </source>
</evidence>
<dbReference type="Pfam" id="PF17957">
    <property type="entry name" value="Big_7"/>
    <property type="match status" value="1"/>
</dbReference>
<dbReference type="Gene3D" id="2.60.40.1220">
    <property type="match status" value="1"/>
</dbReference>
<sequence>MKLGAHRSDRESIYLDPGSKAWRASGGSVLLPPCKSSIIQAFGGSKVHFCWERLLHPKARYMRFIRLLSVWFCSLLWACINVPEVDVVPQTPDAGPAADAGVSTPTVMLELSRTVTNRDVWVRASVSGDAPDAVELFVDGNSVALLPPPRYELRWSTEALDEGIHSFAARGTIGELRIMSDASTLTVDRTAPRLVSQTPLPGAQTALVRHPIQAVFSEPIEPASVTTDSVKLWSNGSEVPAELQLSPERTSLTLRPLGAVPVDTVMSVTLTESVTDVAGNAFAAPVASWEWTFPAYLSMGGGLAADPAGYSNVYTPSLGFDAAGDPIVAFVDGARPGNWGVHVKRWNGTLWEPLGEVLDANDGETFVHSYVLQISPEGDPVVAWTEGTEAGYINVHVRRWSGSQWAAVGGPVETRLSQGIIEMFQFKANARGDMAMAFREKNSNQESQISVLTWGGSAWAPIGGALKVDPTWEVSNVGLLLDVSGRPIVVWSESNPGWSVSKTYIQRWNGGAWESLVTPIDGPHRRYGLDGDGNLVRAVAYMDIHGAQAGGVQRFDEAQGWVNLGAPAGGLFPGATDALIGGLGVDTQGRLVALLGEPEIADGPWVTYLRRWDGVAWGPLGGLLRPLPGRVPVGHGVVALDAHDQPVLARIEAAEGTPSQHHLYVYRANY</sequence>
<accession>A0A511H951</accession>
<name>A0A511H951_9BACT</name>
<reference evidence="3 4" key="1">
    <citation type="submission" date="2019-07" db="EMBL/GenBank/DDBJ databases">
        <title>Whole genome shotgun sequence of Myxococcus virescens NBRC 100334.</title>
        <authorList>
            <person name="Hosoyama A."/>
            <person name="Uohara A."/>
            <person name="Ohji S."/>
            <person name="Ichikawa N."/>
        </authorList>
    </citation>
    <scope>NUCLEOTIDE SEQUENCE [LARGE SCALE GENOMIC DNA]</scope>
    <source>
        <strain evidence="3 4">NBRC 100334</strain>
    </source>
</reference>
<protein>
    <recommendedName>
        <fullName evidence="2">SbsA Ig-like domain-containing protein</fullName>
    </recommendedName>
</protein>